<accession>A0ABW5CBQ6</accession>
<comment type="function">
    <text evidence="1">May protect the nitrogenase Fe-Mo protein from oxidative damage.</text>
</comment>
<protein>
    <recommendedName>
        <fullName evidence="4">Nitrogenase-stabilizing/protective protein NifW</fullName>
    </recommendedName>
</protein>
<evidence type="ECO:0000313" key="7">
    <source>
        <dbReference type="Proteomes" id="UP001597296"/>
    </source>
</evidence>
<comment type="caution">
    <text evidence="6">The sequence shown here is derived from an EMBL/GenBank/DDBJ whole genome shotgun (WGS) entry which is preliminary data.</text>
</comment>
<dbReference type="RefSeq" id="WP_377317095.1">
    <property type="nucleotide sequence ID" value="NZ_JBHUIY010000025.1"/>
</dbReference>
<evidence type="ECO:0000256" key="5">
    <source>
        <dbReference type="ARBA" id="ARBA00023231"/>
    </source>
</evidence>
<dbReference type="Pfam" id="PF03206">
    <property type="entry name" value="NifW"/>
    <property type="match status" value="1"/>
</dbReference>
<comment type="similarity">
    <text evidence="2">Belongs to the NifW family.</text>
</comment>
<sequence length="100" mass="11262">MILETLAKLSSAEQFFEILGVPYEERVINSSRLHILKRFRDLIATTDIEGLDEDDTTAVCRAALIQAHDDFAEGRGPKTFKVFRDAQPGFVPLGEIRRAI</sequence>
<keyword evidence="5" id="KW-0535">Nitrogen fixation</keyword>
<evidence type="ECO:0000256" key="3">
    <source>
        <dbReference type="ARBA" id="ARBA00011284"/>
    </source>
</evidence>
<evidence type="ECO:0000256" key="2">
    <source>
        <dbReference type="ARBA" id="ARBA00008351"/>
    </source>
</evidence>
<dbReference type="Proteomes" id="UP001597296">
    <property type="component" value="Unassembled WGS sequence"/>
</dbReference>
<organism evidence="6 7">
    <name type="scientific">Phaeospirillum tilakii</name>
    <dbReference type="NCBI Taxonomy" id="741673"/>
    <lineage>
        <taxon>Bacteria</taxon>
        <taxon>Pseudomonadati</taxon>
        <taxon>Pseudomonadota</taxon>
        <taxon>Alphaproteobacteria</taxon>
        <taxon>Rhodospirillales</taxon>
        <taxon>Rhodospirillaceae</taxon>
        <taxon>Phaeospirillum</taxon>
    </lineage>
</organism>
<evidence type="ECO:0000313" key="6">
    <source>
        <dbReference type="EMBL" id="MFD2234660.1"/>
    </source>
</evidence>
<evidence type="ECO:0000256" key="1">
    <source>
        <dbReference type="ARBA" id="ARBA00002247"/>
    </source>
</evidence>
<dbReference type="InterPro" id="IPR004893">
    <property type="entry name" value="NifW"/>
</dbReference>
<reference evidence="7" key="1">
    <citation type="journal article" date="2019" name="Int. J. Syst. Evol. Microbiol.">
        <title>The Global Catalogue of Microorganisms (GCM) 10K type strain sequencing project: providing services to taxonomists for standard genome sequencing and annotation.</title>
        <authorList>
            <consortium name="The Broad Institute Genomics Platform"/>
            <consortium name="The Broad Institute Genome Sequencing Center for Infectious Disease"/>
            <person name="Wu L."/>
            <person name="Ma J."/>
        </authorList>
    </citation>
    <scope>NUCLEOTIDE SEQUENCE [LARGE SCALE GENOMIC DNA]</scope>
    <source>
        <strain evidence="7">KCTC 15012</strain>
    </source>
</reference>
<keyword evidence="7" id="KW-1185">Reference proteome</keyword>
<evidence type="ECO:0000256" key="4">
    <source>
        <dbReference type="ARBA" id="ARBA00016274"/>
    </source>
</evidence>
<name>A0ABW5CBQ6_9PROT</name>
<dbReference type="EMBL" id="JBHUIY010000025">
    <property type="protein sequence ID" value="MFD2234660.1"/>
    <property type="molecule type" value="Genomic_DNA"/>
</dbReference>
<proteinExistence type="inferred from homology"/>
<dbReference type="PIRSF" id="PIRSF005790">
    <property type="entry name" value="NifW"/>
    <property type="match status" value="1"/>
</dbReference>
<gene>
    <name evidence="6" type="primary">nifW</name>
    <name evidence="6" type="ORF">ACFSNB_12675</name>
</gene>
<comment type="subunit">
    <text evidence="3">Homotrimer; associates with NifD.</text>
</comment>